<organism evidence="2 3">
    <name type="scientific">Herbiconiux flava</name>
    <dbReference type="NCBI Taxonomy" id="881268"/>
    <lineage>
        <taxon>Bacteria</taxon>
        <taxon>Bacillati</taxon>
        <taxon>Actinomycetota</taxon>
        <taxon>Actinomycetes</taxon>
        <taxon>Micrococcales</taxon>
        <taxon>Microbacteriaceae</taxon>
        <taxon>Herbiconiux</taxon>
    </lineage>
</organism>
<feature type="compositionally biased region" description="Acidic residues" evidence="1">
    <location>
        <begin position="67"/>
        <end position="77"/>
    </location>
</feature>
<proteinExistence type="predicted"/>
<gene>
    <name evidence="2" type="ORF">BJ984_000965</name>
</gene>
<reference evidence="2 3" key="1">
    <citation type="submission" date="2020-07" db="EMBL/GenBank/DDBJ databases">
        <title>Sequencing the genomes of 1000 actinobacteria strains.</title>
        <authorList>
            <person name="Klenk H.-P."/>
        </authorList>
    </citation>
    <scope>NUCLEOTIDE SEQUENCE [LARGE SCALE GENOMIC DNA]</scope>
    <source>
        <strain evidence="2 3">DSM 26474</strain>
    </source>
</reference>
<keyword evidence="3" id="KW-1185">Reference proteome</keyword>
<evidence type="ECO:0000256" key="1">
    <source>
        <dbReference type="SAM" id="MobiDB-lite"/>
    </source>
</evidence>
<accession>A0A852SMD2</accession>
<name>A0A852SMD2_9MICO</name>
<comment type="caution">
    <text evidence="2">The sequence shown here is derived from an EMBL/GenBank/DDBJ whole genome shotgun (WGS) entry which is preliminary data.</text>
</comment>
<dbReference type="RefSeq" id="WP_173181875.1">
    <property type="nucleotide sequence ID" value="NZ_BSEW01000001.1"/>
</dbReference>
<protein>
    <submittedName>
        <fullName evidence="2">Uncharacterized protein</fullName>
    </submittedName>
</protein>
<evidence type="ECO:0000313" key="2">
    <source>
        <dbReference type="EMBL" id="NYD69807.1"/>
    </source>
</evidence>
<feature type="region of interest" description="Disordered" evidence="1">
    <location>
        <begin position="1"/>
        <end position="87"/>
    </location>
</feature>
<dbReference type="Proteomes" id="UP000549913">
    <property type="component" value="Unassembled WGS sequence"/>
</dbReference>
<evidence type="ECO:0000313" key="3">
    <source>
        <dbReference type="Proteomes" id="UP000549913"/>
    </source>
</evidence>
<feature type="compositionally biased region" description="Polar residues" evidence="1">
    <location>
        <begin position="1"/>
        <end position="22"/>
    </location>
</feature>
<dbReference type="AlphaFoldDB" id="A0A852SMD2"/>
<dbReference type="EMBL" id="JACCBM010000001">
    <property type="protein sequence ID" value="NYD69807.1"/>
    <property type="molecule type" value="Genomic_DNA"/>
</dbReference>
<sequence length="87" mass="8920">MSDDSTTTPTGENEPFDQTNGLAQGLEGDDRGTVGDAPDDDEETGGVLGATFRGLAEPLSGERDGDADGATPEDADEAVTPYSEEGR</sequence>